<dbReference type="GO" id="GO:0008191">
    <property type="term" value="F:metalloendopeptidase inhibitor activity"/>
    <property type="evidence" value="ECO:0007669"/>
    <property type="project" value="InterPro"/>
</dbReference>
<dbReference type="PANTHER" id="PTHR11844">
    <property type="entry name" value="METALLOPROTEASE INHIBITOR"/>
    <property type="match status" value="1"/>
</dbReference>
<protein>
    <recommendedName>
        <fullName evidence="6">NTR domain-containing protein</fullName>
    </recommendedName>
</protein>
<evidence type="ECO:0000313" key="8">
    <source>
        <dbReference type="Proteomes" id="UP001432322"/>
    </source>
</evidence>
<gene>
    <name evidence="7" type="ORF">PFISCL1PPCAC_13851</name>
</gene>
<feature type="disulfide bond" evidence="5">
    <location>
        <begin position="10"/>
        <end position="79"/>
    </location>
</feature>
<comment type="subcellular location">
    <subcellularLocation>
        <location evidence="1">Secreted</location>
    </subcellularLocation>
</comment>
<feature type="domain" description="NTR" evidence="6">
    <location>
        <begin position="10"/>
        <end position="139"/>
    </location>
</feature>
<dbReference type="Gene3D" id="2.40.50.120">
    <property type="match status" value="1"/>
</dbReference>
<keyword evidence="4" id="KW-0479">Metal-binding</keyword>
<keyword evidence="2" id="KW-0964">Secreted</keyword>
<dbReference type="PANTHER" id="PTHR11844:SF25">
    <property type="entry name" value="NTR DOMAIN-CONTAINING PROTEIN"/>
    <property type="match status" value="1"/>
</dbReference>
<dbReference type="AlphaFoldDB" id="A0AAV5VXV2"/>
<comment type="caution">
    <text evidence="7">The sequence shown here is derived from an EMBL/GenBank/DDBJ whole genome shotgun (WGS) entry which is preliminary data.</text>
</comment>
<evidence type="ECO:0000313" key="7">
    <source>
        <dbReference type="EMBL" id="GMT22554.1"/>
    </source>
</evidence>
<evidence type="ECO:0000259" key="6">
    <source>
        <dbReference type="PROSITE" id="PS50189"/>
    </source>
</evidence>
<dbReference type="GO" id="GO:0031012">
    <property type="term" value="C:extracellular matrix"/>
    <property type="evidence" value="ECO:0007669"/>
    <property type="project" value="TreeGrafter"/>
</dbReference>
<name>A0AAV5VXV2_9BILA</name>
<feature type="non-terminal residue" evidence="7">
    <location>
        <position position="1"/>
    </location>
</feature>
<feature type="binding site" evidence="4">
    <location>
        <position position="10"/>
    </location>
    <ligand>
        <name>Zn(2+)</name>
        <dbReference type="ChEBI" id="CHEBI:29105"/>
        <note>ligand shared with metalloproteinase partner</note>
    </ligand>
</feature>
<dbReference type="GO" id="GO:0046872">
    <property type="term" value="F:metal ion binding"/>
    <property type="evidence" value="ECO:0007669"/>
    <property type="project" value="UniProtKB-KW"/>
</dbReference>
<dbReference type="Proteomes" id="UP001432322">
    <property type="component" value="Unassembled WGS sequence"/>
</dbReference>
<dbReference type="InterPro" id="IPR008993">
    <property type="entry name" value="TIMP-like_OB-fold"/>
</dbReference>
<keyword evidence="8" id="KW-1185">Reference proteome</keyword>
<reference evidence="7" key="1">
    <citation type="submission" date="2023-10" db="EMBL/GenBank/DDBJ databases">
        <title>Genome assembly of Pristionchus species.</title>
        <authorList>
            <person name="Yoshida K."/>
            <person name="Sommer R.J."/>
        </authorList>
    </citation>
    <scope>NUCLEOTIDE SEQUENCE</scope>
    <source>
        <strain evidence="7">RS5133</strain>
    </source>
</reference>
<dbReference type="EMBL" id="BTSY01000004">
    <property type="protein sequence ID" value="GMT22554.1"/>
    <property type="molecule type" value="Genomic_DNA"/>
</dbReference>
<keyword evidence="4" id="KW-0862">Zinc</keyword>
<evidence type="ECO:0000256" key="3">
    <source>
        <dbReference type="ARBA" id="ARBA00023157"/>
    </source>
</evidence>
<sequence>IFVVGSTLACRCAQLPAKDAFCRAGWVSRVRVGQSITVQIEGGFDGRQFGVEHVEVFKNSNNETALPNIVHTSSSSASCGISLDVGEEYLLSGSTTPLVTFLRLLLKIRPEDSPDDAGLIVEWSKVPASFPEKMKKFECESIEQ</sequence>
<evidence type="ECO:0000256" key="4">
    <source>
        <dbReference type="PIRSR" id="PIRSR601820-1"/>
    </source>
</evidence>
<dbReference type="PROSITE" id="PS50189">
    <property type="entry name" value="NTR"/>
    <property type="match status" value="1"/>
</dbReference>
<dbReference type="InterPro" id="IPR001134">
    <property type="entry name" value="Netrin_domain"/>
</dbReference>
<evidence type="ECO:0000256" key="1">
    <source>
        <dbReference type="ARBA" id="ARBA00004613"/>
    </source>
</evidence>
<dbReference type="GO" id="GO:0002020">
    <property type="term" value="F:protease binding"/>
    <property type="evidence" value="ECO:0007669"/>
    <property type="project" value="TreeGrafter"/>
</dbReference>
<evidence type="ECO:0000256" key="2">
    <source>
        <dbReference type="ARBA" id="ARBA00022525"/>
    </source>
</evidence>
<accession>A0AAV5VXV2</accession>
<evidence type="ECO:0000256" key="5">
    <source>
        <dbReference type="PIRSR" id="PIRSR601820-3"/>
    </source>
</evidence>
<organism evidence="7 8">
    <name type="scientific">Pristionchus fissidentatus</name>
    <dbReference type="NCBI Taxonomy" id="1538716"/>
    <lineage>
        <taxon>Eukaryota</taxon>
        <taxon>Metazoa</taxon>
        <taxon>Ecdysozoa</taxon>
        <taxon>Nematoda</taxon>
        <taxon>Chromadorea</taxon>
        <taxon>Rhabditida</taxon>
        <taxon>Rhabditina</taxon>
        <taxon>Diplogasteromorpha</taxon>
        <taxon>Diplogasteroidea</taxon>
        <taxon>Neodiplogasteridae</taxon>
        <taxon>Pristionchus</taxon>
    </lineage>
</organism>
<proteinExistence type="predicted"/>
<dbReference type="GO" id="GO:0051045">
    <property type="term" value="P:negative regulation of membrane protein ectodomain proteolysis"/>
    <property type="evidence" value="ECO:0007669"/>
    <property type="project" value="TreeGrafter"/>
</dbReference>
<dbReference type="SUPFAM" id="SSF50242">
    <property type="entry name" value="TIMP-like"/>
    <property type="match status" value="1"/>
</dbReference>
<dbReference type="GO" id="GO:0005615">
    <property type="term" value="C:extracellular space"/>
    <property type="evidence" value="ECO:0007669"/>
    <property type="project" value="TreeGrafter"/>
</dbReference>
<dbReference type="Pfam" id="PF00965">
    <property type="entry name" value="TIMP"/>
    <property type="match status" value="1"/>
</dbReference>
<dbReference type="InterPro" id="IPR001820">
    <property type="entry name" value="TIMP"/>
</dbReference>
<keyword evidence="3 5" id="KW-1015">Disulfide bond</keyword>